<dbReference type="InterPro" id="IPR036259">
    <property type="entry name" value="MFS_trans_sf"/>
</dbReference>
<protein>
    <recommendedName>
        <fullName evidence="8">MFS transporter</fullName>
    </recommendedName>
</protein>
<evidence type="ECO:0008006" key="8">
    <source>
        <dbReference type="Google" id="ProtNLM"/>
    </source>
</evidence>
<dbReference type="Pfam" id="PF07690">
    <property type="entry name" value="MFS_1"/>
    <property type="match status" value="1"/>
</dbReference>
<feature type="transmembrane region" description="Helical" evidence="5">
    <location>
        <begin position="49"/>
        <end position="66"/>
    </location>
</feature>
<dbReference type="InterPro" id="IPR011701">
    <property type="entry name" value="MFS"/>
</dbReference>
<comment type="caution">
    <text evidence="6">The sequence shown here is derived from an EMBL/GenBank/DDBJ whole genome shotgun (WGS) entry which is preliminary data.</text>
</comment>
<evidence type="ECO:0000256" key="4">
    <source>
        <dbReference type="ARBA" id="ARBA00023136"/>
    </source>
</evidence>
<accession>A0ABP9TH98</accession>
<reference evidence="7" key="1">
    <citation type="journal article" date="2019" name="Int. J. Syst. Evol. Microbiol.">
        <title>The Global Catalogue of Microorganisms (GCM) 10K type strain sequencing project: providing services to taxonomists for standard genome sequencing and annotation.</title>
        <authorList>
            <consortium name="The Broad Institute Genomics Platform"/>
            <consortium name="The Broad Institute Genome Sequencing Center for Infectious Disease"/>
            <person name="Wu L."/>
            <person name="Ma J."/>
        </authorList>
    </citation>
    <scope>NUCLEOTIDE SEQUENCE [LARGE SCALE GENOMIC DNA]</scope>
    <source>
        <strain evidence="7">JCM 18952</strain>
    </source>
</reference>
<evidence type="ECO:0000256" key="5">
    <source>
        <dbReference type="SAM" id="Phobius"/>
    </source>
</evidence>
<keyword evidence="7" id="KW-1185">Reference proteome</keyword>
<keyword evidence="3 5" id="KW-1133">Transmembrane helix</keyword>
<evidence type="ECO:0000256" key="1">
    <source>
        <dbReference type="ARBA" id="ARBA00004141"/>
    </source>
</evidence>
<dbReference type="Proteomes" id="UP001501257">
    <property type="component" value="Unassembled WGS sequence"/>
</dbReference>
<evidence type="ECO:0000256" key="3">
    <source>
        <dbReference type="ARBA" id="ARBA00022989"/>
    </source>
</evidence>
<evidence type="ECO:0000256" key="2">
    <source>
        <dbReference type="ARBA" id="ARBA00022692"/>
    </source>
</evidence>
<evidence type="ECO:0000313" key="6">
    <source>
        <dbReference type="EMBL" id="GAA5225746.1"/>
    </source>
</evidence>
<keyword evidence="4 5" id="KW-0472">Membrane</keyword>
<dbReference type="PANTHER" id="PTHR23501:SF197">
    <property type="entry name" value="COMD"/>
    <property type="match status" value="1"/>
</dbReference>
<gene>
    <name evidence="6" type="ORF">GCM10025778_02760</name>
</gene>
<feature type="transmembrane region" description="Helical" evidence="5">
    <location>
        <begin position="103"/>
        <end position="124"/>
    </location>
</feature>
<feature type="transmembrane region" description="Helical" evidence="5">
    <location>
        <begin position="72"/>
        <end position="91"/>
    </location>
</feature>
<name>A0ABP9TH98_9MICC</name>
<dbReference type="PANTHER" id="PTHR23501">
    <property type="entry name" value="MAJOR FACILITATOR SUPERFAMILY"/>
    <property type="match status" value="1"/>
</dbReference>
<feature type="transmembrane region" description="Helical" evidence="5">
    <location>
        <begin position="130"/>
        <end position="153"/>
    </location>
</feature>
<dbReference type="Gene3D" id="1.20.1250.20">
    <property type="entry name" value="MFS general substrate transporter like domains"/>
    <property type="match status" value="1"/>
</dbReference>
<dbReference type="RefSeq" id="WP_345465979.1">
    <property type="nucleotide sequence ID" value="NZ_BAABLK010000005.1"/>
</dbReference>
<proteinExistence type="predicted"/>
<sequence length="155" mass="16183">MPPRPRSGGKLADLFDTKKLLQLGIVIIVSGSMLTGFPINIPMLMSARVVRGIGMGMAVIGTVIPPRERGRHSGYFGGVMAAGVIPLRVIFTRTTALAIPNSISIGVAVFGSGAFLGKFFRVALEATPKVAGLMILPMSAGNPFGSVFPAIGFRV</sequence>
<organism evidence="6 7">
    <name type="scientific">Paeniglutamicibacter antarcticus</name>
    <dbReference type="NCBI Taxonomy" id="494023"/>
    <lineage>
        <taxon>Bacteria</taxon>
        <taxon>Bacillati</taxon>
        <taxon>Actinomycetota</taxon>
        <taxon>Actinomycetes</taxon>
        <taxon>Micrococcales</taxon>
        <taxon>Micrococcaceae</taxon>
        <taxon>Paeniglutamicibacter</taxon>
    </lineage>
</organism>
<evidence type="ECO:0000313" key="7">
    <source>
        <dbReference type="Proteomes" id="UP001501257"/>
    </source>
</evidence>
<dbReference type="SUPFAM" id="SSF103473">
    <property type="entry name" value="MFS general substrate transporter"/>
    <property type="match status" value="1"/>
</dbReference>
<keyword evidence="2 5" id="KW-0812">Transmembrane</keyword>
<dbReference type="EMBL" id="BAABLK010000005">
    <property type="protein sequence ID" value="GAA5225746.1"/>
    <property type="molecule type" value="Genomic_DNA"/>
</dbReference>
<comment type="subcellular location">
    <subcellularLocation>
        <location evidence="1">Membrane</location>
        <topology evidence="1">Multi-pass membrane protein</topology>
    </subcellularLocation>
</comment>
<feature type="transmembrane region" description="Helical" evidence="5">
    <location>
        <begin position="20"/>
        <end position="37"/>
    </location>
</feature>